<evidence type="ECO:0000313" key="3">
    <source>
        <dbReference type="Proteomes" id="UP001154420"/>
    </source>
</evidence>
<evidence type="ECO:0000256" key="1">
    <source>
        <dbReference type="SAM" id="MobiDB-lite"/>
    </source>
</evidence>
<dbReference type="OrthoDB" id="9777133at2"/>
<feature type="compositionally biased region" description="Polar residues" evidence="1">
    <location>
        <begin position="77"/>
        <end position="89"/>
    </location>
</feature>
<proteinExistence type="predicted"/>
<comment type="caution">
    <text evidence="2">The sequence shown here is derived from an EMBL/GenBank/DDBJ whole genome shotgun (WGS) entry which is preliminary data.</text>
</comment>
<dbReference type="RefSeq" id="WP_160559108.1">
    <property type="nucleotide sequence ID" value="NZ_QZDT01000005.1"/>
</dbReference>
<evidence type="ECO:0000313" key="2">
    <source>
        <dbReference type="EMBL" id="NBJ92038.1"/>
    </source>
</evidence>
<dbReference type="AlphaFoldDB" id="A0A9X5BEB8"/>
<dbReference type="EMBL" id="QZDT01000005">
    <property type="protein sequence ID" value="NBJ92038.1"/>
    <property type="molecule type" value="Genomic_DNA"/>
</dbReference>
<keyword evidence="3" id="KW-1185">Reference proteome</keyword>
<dbReference type="Pfam" id="PF03883">
    <property type="entry name" value="H2O2_YaaD"/>
    <property type="match status" value="1"/>
</dbReference>
<protein>
    <submittedName>
        <fullName evidence="2">Peroxide stress protein YaaA</fullName>
    </submittedName>
</protein>
<organism evidence="2 3">
    <name type="scientific">Parablautia muri</name>
    <dbReference type="NCBI Taxonomy" id="2320879"/>
    <lineage>
        <taxon>Bacteria</taxon>
        <taxon>Bacillati</taxon>
        <taxon>Bacillota</taxon>
        <taxon>Clostridia</taxon>
        <taxon>Lachnospirales</taxon>
        <taxon>Lachnospiraceae</taxon>
        <taxon>Parablautia</taxon>
    </lineage>
</organism>
<dbReference type="Proteomes" id="UP001154420">
    <property type="component" value="Unassembled WGS sequence"/>
</dbReference>
<name>A0A9X5BEB8_9FIRM</name>
<gene>
    <name evidence="2" type="primary">yaaA</name>
    <name evidence="2" type="ORF">D5281_05405</name>
</gene>
<feature type="region of interest" description="Disordered" evidence="1">
    <location>
        <begin position="77"/>
        <end position="96"/>
    </location>
</feature>
<sequence length="96" mass="10860">MLIAKIFKQIDMASNIPADFNSPFLVLHILSGFYELLKSFNAVTPYRLEMQAKLSVNGNQDLDDFLSLYLDNSSVENKAKRNSGQNGQRLDSRIYG</sequence>
<dbReference type="InterPro" id="IPR005583">
    <property type="entry name" value="YaaA"/>
</dbReference>
<accession>A0A9X5BEB8</accession>
<reference evidence="2" key="1">
    <citation type="submission" date="2018-09" db="EMBL/GenBank/DDBJ databases">
        <title>Murine metabolic-syndrome-specific gut microbial biobank.</title>
        <authorList>
            <person name="Liu C."/>
        </authorList>
    </citation>
    <scope>NUCLEOTIDE SEQUENCE</scope>
    <source>
        <strain evidence="2">D42-62</strain>
    </source>
</reference>